<dbReference type="PANTHER" id="PTHR48062">
    <property type="entry name" value="RECEPTOR-LIKE PROTEIN 14"/>
    <property type="match status" value="1"/>
</dbReference>
<dbReference type="InterPro" id="IPR032675">
    <property type="entry name" value="LRR_dom_sf"/>
</dbReference>
<dbReference type="EMBL" id="CM017650">
    <property type="protein sequence ID" value="TYI91990.1"/>
    <property type="molecule type" value="Genomic_DNA"/>
</dbReference>
<dbReference type="Gene3D" id="3.80.10.10">
    <property type="entry name" value="Ribonuclease Inhibitor"/>
    <property type="match status" value="1"/>
</dbReference>
<dbReference type="InterPro" id="IPR051502">
    <property type="entry name" value="RLP_Defense_Trigger"/>
</dbReference>
<evidence type="ECO:0008006" key="7">
    <source>
        <dbReference type="Google" id="ProtNLM"/>
    </source>
</evidence>
<organism evidence="5 6">
    <name type="scientific">Gossypium mustelinum</name>
    <name type="common">Cotton</name>
    <name type="synonym">Gossypium caicoense</name>
    <dbReference type="NCBI Taxonomy" id="34275"/>
    <lineage>
        <taxon>Eukaryota</taxon>
        <taxon>Viridiplantae</taxon>
        <taxon>Streptophyta</taxon>
        <taxon>Embryophyta</taxon>
        <taxon>Tracheophyta</taxon>
        <taxon>Spermatophyta</taxon>
        <taxon>Magnoliopsida</taxon>
        <taxon>eudicotyledons</taxon>
        <taxon>Gunneridae</taxon>
        <taxon>Pentapetalae</taxon>
        <taxon>rosids</taxon>
        <taxon>malvids</taxon>
        <taxon>Malvales</taxon>
        <taxon>Malvaceae</taxon>
        <taxon>Malvoideae</taxon>
        <taxon>Gossypium</taxon>
    </lineage>
</organism>
<dbReference type="PANTHER" id="PTHR48062:SF37">
    <property type="entry name" value="LRR RECEPTOR-LIKE SERINE_THREONINE-PROTEIN KINASE FLS2"/>
    <property type="match status" value="1"/>
</dbReference>
<accession>A0A5D2VSK8</accession>
<sequence length="99" mass="11250">MKGWCDLKNLEVLDVSNNALEGMLPRCFSNLTSLRVLDVSRNHFQIPLSFAPFANLSNLKALSINENKMVMESSFYTSIPKFQLEVCCAEACERVKLLY</sequence>
<dbReference type="Proteomes" id="UP000323597">
    <property type="component" value="Chromosome D02"/>
</dbReference>
<dbReference type="InterPro" id="IPR003591">
    <property type="entry name" value="Leu-rich_rpt_typical-subtyp"/>
</dbReference>
<evidence type="ECO:0000256" key="1">
    <source>
        <dbReference type="ARBA" id="ARBA00009592"/>
    </source>
</evidence>
<keyword evidence="3" id="KW-0677">Repeat</keyword>
<dbReference type="InterPro" id="IPR001611">
    <property type="entry name" value="Leu-rich_rpt"/>
</dbReference>
<evidence type="ECO:0000256" key="2">
    <source>
        <dbReference type="ARBA" id="ARBA00022614"/>
    </source>
</evidence>
<evidence type="ECO:0000256" key="4">
    <source>
        <dbReference type="ARBA" id="ARBA00023170"/>
    </source>
</evidence>
<keyword evidence="2" id="KW-0433">Leucine-rich repeat</keyword>
<reference evidence="5 6" key="1">
    <citation type="submission" date="2019-07" db="EMBL/GenBank/DDBJ databases">
        <title>WGS assembly of Gossypium mustelinum.</title>
        <authorList>
            <person name="Chen Z.J."/>
            <person name="Sreedasyam A."/>
            <person name="Ando A."/>
            <person name="Song Q."/>
            <person name="De L."/>
            <person name="Hulse-Kemp A."/>
            <person name="Ding M."/>
            <person name="Ye W."/>
            <person name="Kirkbride R."/>
            <person name="Jenkins J."/>
            <person name="Plott C."/>
            <person name="Lovell J."/>
            <person name="Lin Y.-M."/>
            <person name="Vaughn R."/>
            <person name="Liu B."/>
            <person name="Li W."/>
            <person name="Simpson S."/>
            <person name="Scheffler B."/>
            <person name="Saski C."/>
            <person name="Grover C."/>
            <person name="Hu G."/>
            <person name="Conover J."/>
            <person name="Carlson J."/>
            <person name="Shu S."/>
            <person name="Boston L."/>
            <person name="Williams M."/>
            <person name="Peterson D."/>
            <person name="Mcgee K."/>
            <person name="Jones D."/>
            <person name="Wendel J."/>
            <person name="Stelly D."/>
            <person name="Grimwood J."/>
            <person name="Schmutz J."/>
        </authorList>
    </citation>
    <scope>NUCLEOTIDE SEQUENCE [LARGE SCALE GENOMIC DNA]</scope>
    <source>
        <strain evidence="5">1408120.09</strain>
    </source>
</reference>
<evidence type="ECO:0000256" key="3">
    <source>
        <dbReference type="ARBA" id="ARBA00022737"/>
    </source>
</evidence>
<proteinExistence type="inferred from homology"/>
<dbReference type="AlphaFoldDB" id="A0A5D2VSK8"/>
<evidence type="ECO:0000313" key="5">
    <source>
        <dbReference type="EMBL" id="TYI91990.1"/>
    </source>
</evidence>
<dbReference type="Pfam" id="PF13855">
    <property type="entry name" value="LRR_8"/>
    <property type="match status" value="1"/>
</dbReference>
<keyword evidence="6" id="KW-1185">Reference proteome</keyword>
<dbReference type="SUPFAM" id="SSF52058">
    <property type="entry name" value="L domain-like"/>
    <property type="match status" value="1"/>
</dbReference>
<dbReference type="SMART" id="SM00369">
    <property type="entry name" value="LRR_TYP"/>
    <property type="match status" value="2"/>
</dbReference>
<name>A0A5D2VSK8_GOSMU</name>
<evidence type="ECO:0000313" key="6">
    <source>
        <dbReference type="Proteomes" id="UP000323597"/>
    </source>
</evidence>
<comment type="similarity">
    <text evidence="1">Belongs to the RLP family.</text>
</comment>
<gene>
    <name evidence="5" type="ORF">E1A91_D02G034800v1</name>
</gene>
<protein>
    <recommendedName>
        <fullName evidence="7">Leucine-rich repeat-containing N-terminal plant-type domain-containing protein</fullName>
    </recommendedName>
</protein>
<dbReference type="PRINTS" id="PR00019">
    <property type="entry name" value="LEURICHRPT"/>
</dbReference>
<keyword evidence="4" id="KW-0675">Receptor</keyword>